<feature type="domain" description="Alpha-2-macroglobulin bait region" evidence="4">
    <location>
        <begin position="1073"/>
        <end position="1212"/>
    </location>
</feature>
<dbReference type="InterPro" id="IPR051802">
    <property type="entry name" value="YfhM-like"/>
</dbReference>
<dbReference type="InterPro" id="IPR021868">
    <property type="entry name" value="Alpha_2_Macroglob_MG3"/>
</dbReference>
<keyword evidence="3" id="KW-1133">Transmembrane helix</keyword>
<evidence type="ECO:0000313" key="7">
    <source>
        <dbReference type="Proteomes" id="UP000588068"/>
    </source>
</evidence>
<proteinExistence type="inferred from homology"/>
<comment type="caution">
    <text evidence="6">The sequence shown here is derived from an EMBL/GenBank/DDBJ whole genome shotgun (WGS) entry which is preliminary data.</text>
</comment>
<dbReference type="InterPro" id="IPR041246">
    <property type="entry name" value="Bact_MG10"/>
</dbReference>
<dbReference type="Pfam" id="PF17973">
    <property type="entry name" value="bMG10"/>
    <property type="match status" value="1"/>
</dbReference>
<evidence type="ECO:0000313" key="6">
    <source>
        <dbReference type="EMBL" id="MBB6093303.1"/>
    </source>
</evidence>
<dbReference type="RefSeq" id="WP_184331507.1">
    <property type="nucleotide sequence ID" value="NZ_JACHHZ010000002.1"/>
</dbReference>
<dbReference type="Pfam" id="PF01835">
    <property type="entry name" value="MG2"/>
    <property type="match status" value="1"/>
</dbReference>
<dbReference type="SMART" id="SM01359">
    <property type="entry name" value="A2M_N_2"/>
    <property type="match status" value="1"/>
</dbReference>
<dbReference type="PANTHER" id="PTHR40094:SF1">
    <property type="entry name" value="UBIQUITIN DOMAIN-CONTAINING PROTEIN"/>
    <property type="match status" value="1"/>
</dbReference>
<evidence type="ECO:0008006" key="8">
    <source>
        <dbReference type="Google" id="ProtNLM"/>
    </source>
</evidence>
<dbReference type="Gene3D" id="2.60.40.3710">
    <property type="match status" value="1"/>
</dbReference>
<dbReference type="PANTHER" id="PTHR40094">
    <property type="entry name" value="ALPHA-2-MACROGLOBULIN HOMOLOG"/>
    <property type="match status" value="1"/>
</dbReference>
<comment type="similarity">
    <text evidence="1">Belongs to the protease inhibitor I39 (alpha-2-macroglobulin) family. Bacterial alpha-2-macroglobulin subfamily.</text>
</comment>
<dbReference type="Pfam" id="PF00207">
    <property type="entry name" value="A2M"/>
    <property type="match status" value="1"/>
</dbReference>
<keyword evidence="3" id="KW-0472">Membrane</keyword>
<dbReference type="Gene3D" id="2.60.40.1930">
    <property type="match status" value="1"/>
</dbReference>
<evidence type="ECO:0000259" key="5">
    <source>
        <dbReference type="SMART" id="SM01360"/>
    </source>
</evidence>
<feature type="domain" description="Alpha-2-macroglobulin" evidence="5">
    <location>
        <begin position="1277"/>
        <end position="1367"/>
    </location>
</feature>
<evidence type="ECO:0000256" key="2">
    <source>
        <dbReference type="ARBA" id="ARBA00022729"/>
    </source>
</evidence>
<dbReference type="InterPro" id="IPR001599">
    <property type="entry name" value="Macroglobln_a2"/>
</dbReference>
<evidence type="ECO:0000259" key="4">
    <source>
        <dbReference type="SMART" id="SM01359"/>
    </source>
</evidence>
<dbReference type="InterPro" id="IPR011625">
    <property type="entry name" value="A2M_N_BRD"/>
</dbReference>
<dbReference type="SUPFAM" id="SSF48239">
    <property type="entry name" value="Terpenoid cyclases/Protein prenyltransferases"/>
    <property type="match status" value="1"/>
</dbReference>
<evidence type="ECO:0000256" key="3">
    <source>
        <dbReference type="SAM" id="Phobius"/>
    </source>
</evidence>
<dbReference type="Pfam" id="PF07703">
    <property type="entry name" value="A2M_BRD"/>
    <property type="match status" value="1"/>
</dbReference>
<dbReference type="InterPro" id="IPR002890">
    <property type="entry name" value="MG2"/>
</dbReference>
<dbReference type="EMBL" id="JACHHZ010000002">
    <property type="protein sequence ID" value="MBB6093303.1"/>
    <property type="molecule type" value="Genomic_DNA"/>
</dbReference>
<dbReference type="SMART" id="SM01360">
    <property type="entry name" value="A2M"/>
    <property type="match status" value="1"/>
</dbReference>
<dbReference type="GO" id="GO:0004866">
    <property type="term" value="F:endopeptidase inhibitor activity"/>
    <property type="evidence" value="ECO:0007669"/>
    <property type="project" value="InterPro"/>
</dbReference>
<dbReference type="Proteomes" id="UP000588068">
    <property type="component" value="Unassembled WGS sequence"/>
</dbReference>
<gene>
    <name evidence="6" type="ORF">HNQ60_002181</name>
</gene>
<protein>
    <recommendedName>
        <fullName evidence="8">Alpha-2-macroglobulin</fullName>
    </recommendedName>
</protein>
<keyword evidence="7" id="KW-1185">Reference proteome</keyword>
<dbReference type="InterPro" id="IPR008930">
    <property type="entry name" value="Terpenoid_cyclase/PrenylTrfase"/>
</dbReference>
<dbReference type="Pfam" id="PF11974">
    <property type="entry name" value="bMG3"/>
    <property type="match status" value="1"/>
</dbReference>
<keyword evidence="3" id="KW-0812">Transmembrane</keyword>
<dbReference type="Pfam" id="PF17972">
    <property type="entry name" value="bMG5"/>
    <property type="match status" value="1"/>
</dbReference>
<accession>A0A841HKN8</accession>
<evidence type="ECO:0000256" key="1">
    <source>
        <dbReference type="ARBA" id="ARBA00010556"/>
    </source>
</evidence>
<sequence length="1965" mass="217379">MSAIGDRFRNALRTLFGDIAWTRPGWVTRSNAAAERATAHVRANPKRFALIAGGIAVAVIGAVLVWRWYEGRPKPVEVTFEASPPAVTCYACEPPGTPNPLIVRFDASVAPLDRVGHTVDPKQAGISLSPDFAGAWTWDDDKTLRFQPQADWPVGTQYTVKFDRKQFAADSVRLWRQDFEFTSPAFDAKITATEFHQDPVVAGNKKVVATITFTHPVDQANFEKRVRLQMFDRVTDKTEKEITAPAHTIVYDKLKLNAYIHSAQLEVPPKAGRLQITISSGIQAARGGNATKEALQNSVEVPGLNSLKISNLALDIARDERNEPNQILLVSTSFSVLEKELPQKVSAWLLPLKHPDPKVQAEFERHYRGKPFAWDARNFRPEVLNANTRLELTQIPGEQDHYEHHSFRYTADPGRQVYVRVVPGLRSFGGYVLGDAVERILEVPELPRELSILSKGSLLSLSGDKTLSLFARNVPALRIEVGRLLPRQLQHLVSQTSGSFETPQFNNWAFDSANITERFVKVLPLPKVAPGKPQYEALDLGEYLDSQSGDRRGIFLLKIQAWDTGQDRPMEYTGDNWNDARNSSLADARLIVVTDLGLVVKRAVDGAQDVFVQSIADGTPVAGASVDIIGRNGLPVLTETTDADGHVRFPELRSFQRERQPVLYLARRGGDSSFMPLSQGWDERGRALDLSRFDIGGVQSNADRGALSAYLFSDRGIYRPGEEIRAAAIVRSQDWNRKFDGIPLRLEITDPRGTVIRRETFVPGQAGFGEIRQPTRETSPTGTYTLSILVVRNENYGDLIGSTTVQVRDFQPDRLRMSATFSAQSADGWVAPEELAANLQLENLFGTPAENRRITARMTLSPAFPAFRRFPDYQFHDPQYAREGFSEELPETTTDATGKATLPLNLQRFARATYRLHIVAQGFEADGGRGVTTEAAQLVSSMKYLVGYKADGDLAYLKLNAPRNVRLLAIDPQAQQTAVENLKLSRIEIRYVSVLMRQPNGTYKYESRRKESVISETALAIGRDGQNLQLATDAPGNFAYVLRDPEGQQLARIDYQVAGEGNVTRALEKNAELELSLSKKDYSPGEEVEVSIRAPYEGAGLITIERERVHAWHWFKTSTTSTVQKIKLPAGLEGNAYVAVTFVRDPGSAEIYTSPLSYGVQPFSIDVDARRNPVKIETPSLVKPGETLKLRYSTDRPSRIVLFAVDEGILQVAGYKTPDPLAHFFQKRALEVSTSQILDLILPEFRHLGLSSAPGGDAEGLLGKHLNPFRRKGEKPVAYWSGILDADSTTREVQYVVPDYFNGTLRVMAVAVADDRIGVHDGRTIVRGDFVLSPNAPTTVTPGDEFDVSIGVANNVEGSGANAQVEIALETDKGLEVVGDARQQVGIAEGREGSARFRLRARDELGPSVLKFAAKTGNGTGRRQIDLSIRPATPYMTQLRAGVLEKGERDVAINRTLYPQHRKLETGMSVLPLQFAHGFVSYLANYPYACTEQIVSQAMPAVLLASRPEFGYVRAEPGADVAGLISELRSRQNDAGAYRLWPGNDQVVEFVSLYAQHLLLEAAERGQPAPADLIENGNNHLRAIAARDGNNLTDERQSAYAIYLLTRQGQRMAAEIAAQRKRLSERYRGQWEQDVTAAWLAAALDLMKQDRDAGQLIDGMKFIAKTTDEVYYDPMTRDALLLFVLSRHFPERLRSVPADVMTTMAQRVNDGFYHSLSAGTTLLALDAYASASEGAERNFSIAEVLKNKSVRALALPQGLFPEVAFTDQAAALRFGNTSDRNAFYLIEQSGFDRTPPRTEIKEGLEVLREYTDASGKPLTQITMGQQVDVHLKFRGLKSDFIGSVALVDLLPGGFELVVPTQPNQATFSEAASEEGEGEKSYGESGFTGWQCQICVSQKAMLDYADMREDRVVFYVSANRDVQEIVYRIKATNVGTYNVPPAYGEAMYDRSVVARSAAGKLTVSRP</sequence>
<dbReference type="InterPro" id="IPR041203">
    <property type="entry name" value="Bact_A2M_MG5"/>
</dbReference>
<dbReference type="Gene3D" id="1.50.10.20">
    <property type="match status" value="1"/>
</dbReference>
<feature type="transmembrane region" description="Helical" evidence="3">
    <location>
        <begin position="48"/>
        <end position="69"/>
    </location>
</feature>
<organism evidence="6 7">
    <name type="scientific">Povalibacter uvarum</name>
    <dbReference type="NCBI Taxonomy" id="732238"/>
    <lineage>
        <taxon>Bacteria</taxon>
        <taxon>Pseudomonadati</taxon>
        <taxon>Pseudomonadota</taxon>
        <taxon>Gammaproteobacteria</taxon>
        <taxon>Steroidobacterales</taxon>
        <taxon>Steroidobacteraceae</taxon>
        <taxon>Povalibacter</taxon>
    </lineage>
</organism>
<reference evidence="6 7" key="1">
    <citation type="submission" date="2020-08" db="EMBL/GenBank/DDBJ databases">
        <title>Genomic Encyclopedia of Type Strains, Phase IV (KMG-IV): sequencing the most valuable type-strain genomes for metagenomic binning, comparative biology and taxonomic classification.</title>
        <authorList>
            <person name="Goeker M."/>
        </authorList>
    </citation>
    <scope>NUCLEOTIDE SEQUENCE [LARGE SCALE GENOMIC DNA]</scope>
    <source>
        <strain evidence="6 7">DSM 26723</strain>
    </source>
</reference>
<keyword evidence="2" id="KW-0732">Signal</keyword>
<name>A0A841HKN8_9GAMM</name>